<evidence type="ECO:0000259" key="7">
    <source>
        <dbReference type="Pfam" id="PF08281"/>
    </source>
</evidence>
<name>A0A919RE88_9ACTN</name>
<dbReference type="InterPro" id="IPR013324">
    <property type="entry name" value="RNA_pol_sigma_r3/r4-like"/>
</dbReference>
<dbReference type="SUPFAM" id="SSF88659">
    <property type="entry name" value="Sigma3 and sigma4 domains of RNA polymerase sigma factors"/>
    <property type="match status" value="1"/>
</dbReference>
<dbReference type="GO" id="GO:0000428">
    <property type="term" value="C:DNA-directed RNA polymerase complex"/>
    <property type="evidence" value="ECO:0007669"/>
    <property type="project" value="UniProtKB-KW"/>
</dbReference>
<evidence type="ECO:0000256" key="4">
    <source>
        <dbReference type="ARBA" id="ARBA00023125"/>
    </source>
</evidence>
<evidence type="ECO:0000256" key="1">
    <source>
        <dbReference type="ARBA" id="ARBA00010641"/>
    </source>
</evidence>
<dbReference type="RefSeq" id="WP_204024573.1">
    <property type="nucleotide sequence ID" value="NZ_BOOW01000013.1"/>
</dbReference>
<evidence type="ECO:0000256" key="3">
    <source>
        <dbReference type="ARBA" id="ARBA00023082"/>
    </source>
</evidence>
<comment type="similarity">
    <text evidence="1">Belongs to the sigma-70 factor family. ECF subfamily.</text>
</comment>
<dbReference type="InterPro" id="IPR014284">
    <property type="entry name" value="RNA_pol_sigma-70_dom"/>
</dbReference>
<dbReference type="Gene3D" id="1.10.1740.10">
    <property type="match status" value="1"/>
</dbReference>
<feature type="domain" description="RNA polymerase sigma factor 70 region 4 type 2" evidence="7">
    <location>
        <begin position="128"/>
        <end position="177"/>
    </location>
</feature>
<dbReference type="GO" id="GO:0003677">
    <property type="term" value="F:DNA binding"/>
    <property type="evidence" value="ECO:0007669"/>
    <property type="project" value="UniProtKB-KW"/>
</dbReference>
<dbReference type="Pfam" id="PF08281">
    <property type="entry name" value="Sigma70_r4_2"/>
    <property type="match status" value="1"/>
</dbReference>
<dbReference type="CDD" id="cd06171">
    <property type="entry name" value="Sigma70_r4"/>
    <property type="match status" value="1"/>
</dbReference>
<reference evidence="8" key="1">
    <citation type="submission" date="2021-01" db="EMBL/GenBank/DDBJ databases">
        <title>Whole genome shotgun sequence of Sinosporangium siamense NBRC 109515.</title>
        <authorList>
            <person name="Komaki H."/>
            <person name="Tamura T."/>
        </authorList>
    </citation>
    <scope>NUCLEOTIDE SEQUENCE</scope>
    <source>
        <strain evidence="8">NBRC 109515</strain>
    </source>
</reference>
<protein>
    <submittedName>
        <fullName evidence="8">DNA-directed RNA polymerase sigma-70 factor</fullName>
    </submittedName>
</protein>
<dbReference type="GO" id="GO:0006352">
    <property type="term" value="P:DNA-templated transcription initiation"/>
    <property type="evidence" value="ECO:0007669"/>
    <property type="project" value="InterPro"/>
</dbReference>
<sequence>MADLATALELSDAELVHRSWREPEAFAVLFDRHAPRLHRYATRRLGRDAAEDVVSETFLVAFQHRERFDLGYTDARPWLYGIASNVIGKRLREEIARYRAHARAPDPTEISYEPDGDSPGLLALNRPLVTMLAKLRSGDRDVLLLIAWGELTYEEVAQALDIPLGTVRSRLNRARKKARHALEGTPMLSVMDEDCDG</sequence>
<dbReference type="SUPFAM" id="SSF88946">
    <property type="entry name" value="Sigma2 domain of RNA polymerase sigma factors"/>
    <property type="match status" value="1"/>
</dbReference>
<evidence type="ECO:0000256" key="5">
    <source>
        <dbReference type="ARBA" id="ARBA00023163"/>
    </source>
</evidence>
<keyword evidence="5" id="KW-0804">Transcription</keyword>
<proteinExistence type="inferred from homology"/>
<comment type="caution">
    <text evidence="8">The sequence shown here is derived from an EMBL/GenBank/DDBJ whole genome shotgun (WGS) entry which is preliminary data.</text>
</comment>
<organism evidence="8 9">
    <name type="scientific">Sinosporangium siamense</name>
    <dbReference type="NCBI Taxonomy" id="1367973"/>
    <lineage>
        <taxon>Bacteria</taxon>
        <taxon>Bacillati</taxon>
        <taxon>Actinomycetota</taxon>
        <taxon>Actinomycetes</taxon>
        <taxon>Streptosporangiales</taxon>
        <taxon>Streptosporangiaceae</taxon>
        <taxon>Sinosporangium</taxon>
    </lineage>
</organism>
<dbReference type="InterPro" id="IPR039425">
    <property type="entry name" value="RNA_pol_sigma-70-like"/>
</dbReference>
<gene>
    <name evidence="8" type="primary">rpoE_3</name>
    <name evidence="8" type="ORF">Ssi02_23080</name>
</gene>
<evidence type="ECO:0000259" key="6">
    <source>
        <dbReference type="Pfam" id="PF04542"/>
    </source>
</evidence>
<dbReference type="NCBIfam" id="TIGR02937">
    <property type="entry name" value="sigma70-ECF"/>
    <property type="match status" value="1"/>
</dbReference>
<keyword evidence="3" id="KW-0731">Sigma factor</keyword>
<dbReference type="InterPro" id="IPR013249">
    <property type="entry name" value="RNA_pol_sigma70_r4_t2"/>
</dbReference>
<dbReference type="Proteomes" id="UP000606172">
    <property type="component" value="Unassembled WGS sequence"/>
</dbReference>
<dbReference type="InterPro" id="IPR013325">
    <property type="entry name" value="RNA_pol_sigma_r2"/>
</dbReference>
<feature type="domain" description="RNA polymerase sigma-70 region 2" evidence="6">
    <location>
        <begin position="29"/>
        <end position="93"/>
    </location>
</feature>
<evidence type="ECO:0000256" key="2">
    <source>
        <dbReference type="ARBA" id="ARBA00023015"/>
    </source>
</evidence>
<accession>A0A919RE88</accession>
<keyword evidence="2" id="KW-0805">Transcription regulation</keyword>
<dbReference type="GO" id="GO:0016987">
    <property type="term" value="F:sigma factor activity"/>
    <property type="evidence" value="ECO:0007669"/>
    <property type="project" value="UniProtKB-KW"/>
</dbReference>
<keyword evidence="4" id="KW-0238">DNA-binding</keyword>
<dbReference type="PANTHER" id="PTHR43133">
    <property type="entry name" value="RNA POLYMERASE ECF-TYPE SIGMA FACTO"/>
    <property type="match status" value="1"/>
</dbReference>
<dbReference type="EMBL" id="BOOW01000013">
    <property type="protein sequence ID" value="GII92077.1"/>
    <property type="molecule type" value="Genomic_DNA"/>
</dbReference>
<dbReference type="PANTHER" id="PTHR43133:SF8">
    <property type="entry name" value="RNA POLYMERASE SIGMA FACTOR HI_1459-RELATED"/>
    <property type="match status" value="1"/>
</dbReference>
<keyword evidence="8" id="KW-0240">DNA-directed RNA polymerase</keyword>
<dbReference type="InterPro" id="IPR036388">
    <property type="entry name" value="WH-like_DNA-bd_sf"/>
</dbReference>
<evidence type="ECO:0000313" key="8">
    <source>
        <dbReference type="EMBL" id="GII92077.1"/>
    </source>
</evidence>
<evidence type="ECO:0000313" key="9">
    <source>
        <dbReference type="Proteomes" id="UP000606172"/>
    </source>
</evidence>
<keyword evidence="9" id="KW-1185">Reference proteome</keyword>
<dbReference type="Gene3D" id="1.10.10.10">
    <property type="entry name" value="Winged helix-like DNA-binding domain superfamily/Winged helix DNA-binding domain"/>
    <property type="match status" value="1"/>
</dbReference>
<dbReference type="InterPro" id="IPR007627">
    <property type="entry name" value="RNA_pol_sigma70_r2"/>
</dbReference>
<dbReference type="Pfam" id="PF04542">
    <property type="entry name" value="Sigma70_r2"/>
    <property type="match status" value="1"/>
</dbReference>
<dbReference type="AlphaFoldDB" id="A0A919RE88"/>